<comment type="similarity">
    <text evidence="2">Belongs to the Cob(I)alamin adenosyltransferase family.</text>
</comment>
<comment type="function">
    <text evidence="4">Required for both de novo synthesis of the corrin ring for the assimilation of exogenous corrinoids. Participates in the adenosylation of a variety of incomplete and complete corrinoids.</text>
</comment>
<keyword evidence="10" id="KW-0808">Transferase</keyword>
<dbReference type="UniPathway" id="UPA00148">
    <property type="reaction ID" value="UER00233"/>
</dbReference>
<comment type="catalytic activity">
    <reaction evidence="9">
        <text>2 cob(II)alamin + reduced [electron-transfer flavoprotein] + 2 ATP = 2 adenosylcob(III)alamin + 2 triphosphate + oxidized [electron-transfer flavoprotein] + 3 H(+)</text>
        <dbReference type="Rhea" id="RHEA:28671"/>
        <dbReference type="Rhea" id="RHEA-COMP:10685"/>
        <dbReference type="Rhea" id="RHEA-COMP:10686"/>
        <dbReference type="ChEBI" id="CHEBI:15378"/>
        <dbReference type="ChEBI" id="CHEBI:16304"/>
        <dbReference type="ChEBI" id="CHEBI:18036"/>
        <dbReference type="ChEBI" id="CHEBI:18408"/>
        <dbReference type="ChEBI" id="CHEBI:30616"/>
        <dbReference type="ChEBI" id="CHEBI:57692"/>
        <dbReference type="ChEBI" id="CHEBI:58307"/>
        <dbReference type="EC" id="2.5.1.17"/>
    </reaction>
</comment>
<dbReference type="Proteomes" id="UP000002420">
    <property type="component" value="Chromosome"/>
</dbReference>
<dbReference type="eggNOG" id="COG2109">
    <property type="taxonomic scope" value="Bacteria"/>
</dbReference>
<dbReference type="NCBIfam" id="TIGR00708">
    <property type="entry name" value="cobA"/>
    <property type="match status" value="1"/>
</dbReference>
<dbReference type="Pfam" id="PF02572">
    <property type="entry name" value="CobA_CobO_BtuR"/>
    <property type="match status" value="1"/>
</dbReference>
<evidence type="ECO:0000256" key="8">
    <source>
        <dbReference type="ARBA" id="ARBA00048555"/>
    </source>
</evidence>
<evidence type="ECO:0000256" key="1">
    <source>
        <dbReference type="ARBA" id="ARBA00005121"/>
    </source>
</evidence>
<comment type="pathway">
    <text evidence="1">Cofactor biosynthesis; adenosylcobalamin biosynthesis; adenosylcobalamin from cob(II)yrinate a,c-diamide: step 2/7.</text>
</comment>
<dbReference type="RefSeq" id="WP_012468774.1">
    <property type="nucleotide sequence ID" value="NC_010814.1"/>
</dbReference>
<sequence length="181" mass="19992">MLKKQHDGLERGCVQVYTGNGKGKTTAALGLSLRALGRGLRVCFFQFIKGGGPYGEQLIADRLGPDFTIIQTGRPGWVNTRDITEDRRLAQQALQQAQEALLSGAYDLFVCDEINGAVGFGLLDVEQVLELIRIKPERVELVLTGRNADERVMQAADLVTEMRELKHYYQAGVPARTGIEM</sequence>
<accession>B3E404</accession>
<comment type="catalytic activity">
    <reaction evidence="8">
        <text>2 cob(II)yrinate a,c diamide + reduced [electron-transfer flavoprotein] + 2 ATP = 2 adenosylcob(III)yrinate a,c-diamide + 2 triphosphate + oxidized [electron-transfer flavoprotein] + 3 H(+)</text>
        <dbReference type="Rhea" id="RHEA:11528"/>
        <dbReference type="Rhea" id="RHEA-COMP:10685"/>
        <dbReference type="Rhea" id="RHEA-COMP:10686"/>
        <dbReference type="ChEBI" id="CHEBI:15378"/>
        <dbReference type="ChEBI" id="CHEBI:18036"/>
        <dbReference type="ChEBI" id="CHEBI:30616"/>
        <dbReference type="ChEBI" id="CHEBI:57692"/>
        <dbReference type="ChEBI" id="CHEBI:58307"/>
        <dbReference type="ChEBI" id="CHEBI:58503"/>
        <dbReference type="ChEBI" id="CHEBI:58537"/>
        <dbReference type="EC" id="2.5.1.17"/>
    </reaction>
</comment>
<dbReference type="EMBL" id="CP001089">
    <property type="protein sequence ID" value="ACD94418.1"/>
    <property type="molecule type" value="Genomic_DNA"/>
</dbReference>
<dbReference type="OrthoDB" id="9810309at2"/>
<keyword evidence="11" id="KW-1185">Reference proteome</keyword>
<evidence type="ECO:0000313" key="10">
    <source>
        <dbReference type="EMBL" id="ACD94418.1"/>
    </source>
</evidence>
<evidence type="ECO:0000256" key="2">
    <source>
        <dbReference type="ARBA" id="ARBA00007487"/>
    </source>
</evidence>
<evidence type="ECO:0000256" key="7">
    <source>
        <dbReference type="ARBA" id="ARBA00033354"/>
    </source>
</evidence>
<reference evidence="10 11" key="1">
    <citation type="submission" date="2008-05" db="EMBL/GenBank/DDBJ databases">
        <title>Complete sequence of chromosome of Geobacter lovleyi SZ.</title>
        <authorList>
            <consortium name="US DOE Joint Genome Institute"/>
            <person name="Lucas S."/>
            <person name="Copeland A."/>
            <person name="Lapidus A."/>
            <person name="Glavina del Rio T."/>
            <person name="Dalin E."/>
            <person name="Tice H."/>
            <person name="Bruce D."/>
            <person name="Goodwin L."/>
            <person name="Pitluck S."/>
            <person name="Chertkov O."/>
            <person name="Meincke L."/>
            <person name="Brettin T."/>
            <person name="Detter J.C."/>
            <person name="Han C."/>
            <person name="Tapia R."/>
            <person name="Kuske C.R."/>
            <person name="Schmutz J."/>
            <person name="Larimer F."/>
            <person name="Land M."/>
            <person name="Hauser L."/>
            <person name="Kyrpides N."/>
            <person name="Mikhailova N."/>
            <person name="Sung Y."/>
            <person name="Fletcher K.E."/>
            <person name="Ritalahti K.M."/>
            <person name="Loeffler F.E."/>
            <person name="Richardson P."/>
        </authorList>
    </citation>
    <scope>NUCLEOTIDE SEQUENCE [LARGE SCALE GENOMIC DNA]</scope>
    <source>
        <strain evidence="11">ATCC BAA-1151 / DSM 17278 / SZ</strain>
    </source>
</reference>
<dbReference type="InterPro" id="IPR003724">
    <property type="entry name" value="CblAdoTrfase_CobA"/>
</dbReference>
<dbReference type="STRING" id="398767.Glov_0692"/>
<protein>
    <recommendedName>
        <fullName evidence="3">corrinoid adenosyltransferase</fullName>
        <ecNumber evidence="3">2.5.1.17</ecNumber>
    </recommendedName>
    <alternativeName>
        <fullName evidence="5">Cob(II)alamin adenosyltransferase</fullName>
    </alternativeName>
    <alternativeName>
        <fullName evidence="7">Cob(II)yrinic acid a,c-diamide adenosyltransferase</fullName>
    </alternativeName>
    <alternativeName>
        <fullName evidence="6">Cobinamide/cobalamin adenosyltransferase</fullName>
    </alternativeName>
</protein>
<dbReference type="AlphaFoldDB" id="B3E404"/>
<evidence type="ECO:0000256" key="4">
    <source>
        <dbReference type="ARBA" id="ARBA00024929"/>
    </source>
</evidence>
<name>B3E404_TRIL1</name>
<dbReference type="GO" id="GO:0005524">
    <property type="term" value="F:ATP binding"/>
    <property type="evidence" value="ECO:0007669"/>
    <property type="project" value="InterPro"/>
</dbReference>
<evidence type="ECO:0000313" key="11">
    <source>
        <dbReference type="Proteomes" id="UP000002420"/>
    </source>
</evidence>
<dbReference type="InterPro" id="IPR027417">
    <property type="entry name" value="P-loop_NTPase"/>
</dbReference>
<dbReference type="SUPFAM" id="SSF52540">
    <property type="entry name" value="P-loop containing nucleoside triphosphate hydrolases"/>
    <property type="match status" value="1"/>
</dbReference>
<dbReference type="HOGENOM" id="CLU_088595_2_0_7"/>
<evidence type="ECO:0000256" key="6">
    <source>
        <dbReference type="ARBA" id="ARBA00033334"/>
    </source>
</evidence>
<dbReference type="KEGG" id="glo:Glov_0692"/>
<dbReference type="PANTHER" id="PTHR46638">
    <property type="entry name" value="CORRINOID ADENOSYLTRANSFERASE"/>
    <property type="match status" value="1"/>
</dbReference>
<organism evidence="10 11">
    <name type="scientific">Trichlorobacter lovleyi (strain ATCC BAA-1151 / DSM 17278 / SZ)</name>
    <name type="common">Geobacter lovleyi</name>
    <dbReference type="NCBI Taxonomy" id="398767"/>
    <lineage>
        <taxon>Bacteria</taxon>
        <taxon>Pseudomonadati</taxon>
        <taxon>Thermodesulfobacteriota</taxon>
        <taxon>Desulfuromonadia</taxon>
        <taxon>Geobacterales</taxon>
        <taxon>Geobacteraceae</taxon>
        <taxon>Trichlorobacter</taxon>
    </lineage>
</organism>
<evidence type="ECO:0000256" key="9">
    <source>
        <dbReference type="ARBA" id="ARBA00048692"/>
    </source>
</evidence>
<dbReference type="NCBIfam" id="NF004637">
    <property type="entry name" value="PRK05986.1"/>
    <property type="match status" value="1"/>
</dbReference>
<evidence type="ECO:0000256" key="3">
    <source>
        <dbReference type="ARBA" id="ARBA00012454"/>
    </source>
</evidence>
<dbReference type="PIRSF" id="PIRSF015617">
    <property type="entry name" value="Adensltrnsf_CobA"/>
    <property type="match status" value="1"/>
</dbReference>
<dbReference type="GO" id="GO:0009236">
    <property type="term" value="P:cobalamin biosynthetic process"/>
    <property type="evidence" value="ECO:0007669"/>
    <property type="project" value="UniProtKB-UniPathway"/>
</dbReference>
<proteinExistence type="inferred from homology"/>
<dbReference type="EC" id="2.5.1.17" evidence="3"/>
<evidence type="ECO:0000256" key="5">
    <source>
        <dbReference type="ARBA" id="ARBA00031529"/>
    </source>
</evidence>
<dbReference type="Gene3D" id="3.40.50.300">
    <property type="entry name" value="P-loop containing nucleotide triphosphate hydrolases"/>
    <property type="match status" value="1"/>
</dbReference>
<dbReference type="CDD" id="cd00561">
    <property type="entry name" value="CobA_ACA"/>
    <property type="match status" value="1"/>
</dbReference>
<gene>
    <name evidence="10" type="ordered locus">Glov_0692</name>
</gene>
<dbReference type="GO" id="GO:0008817">
    <property type="term" value="F:corrinoid adenosyltransferase activity"/>
    <property type="evidence" value="ECO:0007669"/>
    <property type="project" value="UniProtKB-EC"/>
</dbReference>
<dbReference type="PANTHER" id="PTHR46638:SF1">
    <property type="entry name" value="CORRINOID ADENOSYLTRANSFERASE"/>
    <property type="match status" value="1"/>
</dbReference>